<gene>
    <name evidence="1" type="ORF">SAMN04488098_103911</name>
</gene>
<evidence type="ECO:0000313" key="2">
    <source>
        <dbReference type="Proteomes" id="UP000199433"/>
    </source>
</evidence>
<organism evidence="1 2">
    <name type="scientific">Alkalibacterium thalassium</name>
    <dbReference type="NCBI Taxonomy" id="426701"/>
    <lineage>
        <taxon>Bacteria</taxon>
        <taxon>Bacillati</taxon>
        <taxon>Bacillota</taxon>
        <taxon>Bacilli</taxon>
        <taxon>Lactobacillales</taxon>
        <taxon>Carnobacteriaceae</taxon>
        <taxon>Alkalibacterium</taxon>
    </lineage>
</organism>
<dbReference type="Proteomes" id="UP000199433">
    <property type="component" value="Unassembled WGS sequence"/>
</dbReference>
<evidence type="ECO:0000313" key="1">
    <source>
        <dbReference type="EMBL" id="SDK56812.1"/>
    </source>
</evidence>
<dbReference type="RefSeq" id="WP_091267882.1">
    <property type="nucleotide sequence ID" value="NZ_FNFK01000039.1"/>
</dbReference>
<dbReference type="STRING" id="426701.SAMN04488098_103911"/>
<dbReference type="OrthoDB" id="2963177at2"/>
<sequence length="315" mass="36176">MGTNKSQISLYKKIDNDLLEKIGVQIETYLRYTDDSEDKIIDVEERSIAINEVDEGWSPNDHELSLNMSLKILEPMRLFGRNSITSAENTLGIGCHIYSKESHFQRTVPVGRFKSSNREVNINFDYTFPPSSLKGQVYIDFFVYLAEIKERFNYQADKAGMILTEENFLELELIVDGDGSVFPITEFNDKEGPLWKLEKHWVDASDAIFNSSNVSLSLNASHPLFDQIQKGKTRVSRAMMGDIMIQAMSQIIQQVLIIENNNINDDNLYPNSILAAVKYWVESFEIEDTSSLFSISNSMRAHWDRRLMRGENEND</sequence>
<dbReference type="EMBL" id="FNFK01000039">
    <property type="protein sequence ID" value="SDK56812.1"/>
    <property type="molecule type" value="Genomic_DNA"/>
</dbReference>
<keyword evidence="2" id="KW-1185">Reference proteome</keyword>
<reference evidence="2" key="1">
    <citation type="submission" date="2016-10" db="EMBL/GenBank/DDBJ databases">
        <authorList>
            <person name="Varghese N."/>
            <person name="Submissions S."/>
        </authorList>
    </citation>
    <scope>NUCLEOTIDE SEQUENCE [LARGE SCALE GENOMIC DNA]</scope>
    <source>
        <strain evidence="2">DSM 19181</strain>
    </source>
</reference>
<accession>A0A1G9CYW4</accession>
<dbReference type="AlphaFoldDB" id="A0A1G9CYW4"/>
<name>A0A1G9CYW4_9LACT</name>
<protein>
    <submittedName>
        <fullName evidence="1">Uncharacterized protein</fullName>
    </submittedName>
</protein>
<proteinExistence type="predicted"/>